<name>A0A0L7QZT8_9HYME</name>
<protein>
    <submittedName>
        <fullName evidence="1">Uncharacterized protein</fullName>
    </submittedName>
</protein>
<keyword evidence="2" id="KW-1185">Reference proteome</keyword>
<sequence length="125" mass="14945">LRHLKKLGYSKKSDIWASHLLIEKRVAACINMLNKLKIKPFLYGLVTREMKCVKKLQSLEALKHHLSRGFLNKTEVFLTNKGIRLLRKRWSRMTRKNNYCWHSMYHTTFANKVHIYKNNEDITSE</sequence>
<feature type="non-terminal residue" evidence="1">
    <location>
        <position position="1"/>
    </location>
</feature>
<gene>
    <name evidence="1" type="ORF">WH47_01676</name>
</gene>
<accession>A0A0L7QZT8</accession>
<organism evidence="1 2">
    <name type="scientific">Habropoda laboriosa</name>
    <dbReference type="NCBI Taxonomy" id="597456"/>
    <lineage>
        <taxon>Eukaryota</taxon>
        <taxon>Metazoa</taxon>
        <taxon>Ecdysozoa</taxon>
        <taxon>Arthropoda</taxon>
        <taxon>Hexapoda</taxon>
        <taxon>Insecta</taxon>
        <taxon>Pterygota</taxon>
        <taxon>Neoptera</taxon>
        <taxon>Endopterygota</taxon>
        <taxon>Hymenoptera</taxon>
        <taxon>Apocrita</taxon>
        <taxon>Aculeata</taxon>
        <taxon>Apoidea</taxon>
        <taxon>Anthophila</taxon>
        <taxon>Apidae</taxon>
        <taxon>Habropoda</taxon>
    </lineage>
</organism>
<evidence type="ECO:0000313" key="1">
    <source>
        <dbReference type="EMBL" id="KOC64108.1"/>
    </source>
</evidence>
<reference evidence="1 2" key="1">
    <citation type="submission" date="2015-07" db="EMBL/GenBank/DDBJ databases">
        <title>The genome of Habropoda laboriosa.</title>
        <authorList>
            <person name="Pan H."/>
            <person name="Kapheim K."/>
        </authorList>
    </citation>
    <scope>NUCLEOTIDE SEQUENCE [LARGE SCALE GENOMIC DNA]</scope>
    <source>
        <strain evidence="1">0110345459</strain>
    </source>
</reference>
<dbReference type="Proteomes" id="UP000053825">
    <property type="component" value="Unassembled WGS sequence"/>
</dbReference>
<dbReference type="EMBL" id="KQ414675">
    <property type="protein sequence ID" value="KOC64108.1"/>
    <property type="molecule type" value="Genomic_DNA"/>
</dbReference>
<proteinExistence type="predicted"/>
<evidence type="ECO:0000313" key="2">
    <source>
        <dbReference type="Proteomes" id="UP000053825"/>
    </source>
</evidence>
<dbReference type="AlphaFoldDB" id="A0A0L7QZT8"/>